<sequence length="101" mass="11626">MKTLITLLLIIFTTATYAKHQHVEHINTNEGYPYKNVIRKAERVELRYSEVENNIECKVIVLNNTHKHSSTLQTVSRKKFNKSPMAACLTRNTAKQILATL</sequence>
<evidence type="ECO:0000313" key="3">
    <source>
        <dbReference type="EMBL" id="CAH9052313.1"/>
    </source>
</evidence>
<feature type="chain" id="PRO_5040920160" evidence="1">
    <location>
        <begin position="19"/>
        <end position="101"/>
    </location>
</feature>
<accession>A0A9W4QT73</accession>
<name>A0A9W4QT73_9GAMM</name>
<evidence type="ECO:0000313" key="2">
    <source>
        <dbReference type="EMBL" id="CAH9050374.1"/>
    </source>
</evidence>
<evidence type="ECO:0000313" key="5">
    <source>
        <dbReference type="Proteomes" id="UP001152485"/>
    </source>
</evidence>
<dbReference type="Proteomes" id="UP001152467">
    <property type="component" value="Unassembled WGS sequence"/>
</dbReference>
<organism evidence="3 4">
    <name type="scientific">Pseudoalteromonas holothuriae</name>
    <dbReference type="NCBI Taxonomy" id="2963714"/>
    <lineage>
        <taxon>Bacteria</taxon>
        <taxon>Pseudomonadati</taxon>
        <taxon>Pseudomonadota</taxon>
        <taxon>Gammaproteobacteria</taxon>
        <taxon>Alteromonadales</taxon>
        <taxon>Pseudoalteromonadaceae</taxon>
        <taxon>Pseudoalteromonas</taxon>
    </lineage>
</organism>
<dbReference type="AlphaFoldDB" id="A0A9W4QT73"/>
<reference evidence="3 5" key="1">
    <citation type="submission" date="2022-07" db="EMBL/GenBank/DDBJ databases">
        <authorList>
            <person name="Criscuolo A."/>
        </authorList>
    </citation>
    <scope>NUCLEOTIDE SEQUENCE</scope>
    <source>
        <strain evidence="5">CIP 111951</strain>
        <strain evidence="3">CIP111854</strain>
        <strain evidence="2">CIP111951</strain>
    </source>
</reference>
<evidence type="ECO:0000256" key="1">
    <source>
        <dbReference type="SAM" id="SignalP"/>
    </source>
</evidence>
<keyword evidence="4" id="KW-1185">Reference proteome</keyword>
<dbReference type="Proteomes" id="UP001152485">
    <property type="component" value="Unassembled WGS sequence"/>
</dbReference>
<keyword evidence="1" id="KW-0732">Signal</keyword>
<dbReference type="EMBL" id="CAMAPC010000003">
    <property type="protein sequence ID" value="CAH9052313.1"/>
    <property type="molecule type" value="Genomic_DNA"/>
</dbReference>
<gene>
    <name evidence="3" type="ORF">PSECIP111854_00941</name>
    <name evidence="2" type="ORF">PSECIP111951_00179</name>
</gene>
<proteinExistence type="predicted"/>
<comment type="caution">
    <text evidence="3">The sequence shown here is derived from an EMBL/GenBank/DDBJ whole genome shotgun (WGS) entry which is preliminary data.</text>
</comment>
<evidence type="ECO:0000313" key="4">
    <source>
        <dbReference type="Proteomes" id="UP001152467"/>
    </source>
</evidence>
<dbReference type="RefSeq" id="WP_261591385.1">
    <property type="nucleotide sequence ID" value="NZ_CAMAPC010000003.1"/>
</dbReference>
<protein>
    <submittedName>
        <fullName evidence="3">Uncharacterized protein</fullName>
    </submittedName>
</protein>
<dbReference type="EMBL" id="CAMAPD010000001">
    <property type="protein sequence ID" value="CAH9050374.1"/>
    <property type="molecule type" value="Genomic_DNA"/>
</dbReference>
<feature type="signal peptide" evidence="1">
    <location>
        <begin position="1"/>
        <end position="18"/>
    </location>
</feature>